<dbReference type="AlphaFoldDB" id="A0AA49JWE2"/>
<dbReference type="PROSITE" id="PS51257">
    <property type="entry name" value="PROKAR_LIPOPROTEIN"/>
    <property type="match status" value="1"/>
</dbReference>
<keyword evidence="1" id="KW-0732">Signal</keyword>
<reference evidence="2" key="1">
    <citation type="submission" date="2023-07" db="EMBL/GenBank/DDBJ databases">
        <authorList>
            <person name="Haufschild T."/>
            <person name="Kallscheuer N."/>
            <person name="Hammer J."/>
            <person name="Kohn T."/>
            <person name="Kabuu M."/>
            <person name="Jogler M."/>
            <person name="Wohfarth N."/>
            <person name="Heuer A."/>
            <person name="Rohde M."/>
            <person name="van Teeseling M.C.F."/>
            <person name="Jogler C."/>
        </authorList>
    </citation>
    <scope>NUCLEOTIDE SEQUENCE</scope>
    <source>
        <strain evidence="2">Strain 138</strain>
        <strain evidence="3">Strain 318</strain>
    </source>
</reference>
<dbReference type="EMBL" id="CP130613">
    <property type="protein sequence ID" value="WKW16035.1"/>
    <property type="molecule type" value="Genomic_DNA"/>
</dbReference>
<feature type="signal peptide" evidence="1">
    <location>
        <begin position="1"/>
        <end position="20"/>
    </location>
</feature>
<dbReference type="RefSeq" id="WP_367885990.1">
    <property type="nucleotide sequence ID" value="NZ_CP130612.1"/>
</dbReference>
<dbReference type="EMBL" id="CP130612">
    <property type="protein sequence ID" value="WKW13129.1"/>
    <property type="molecule type" value="Genomic_DNA"/>
</dbReference>
<evidence type="ECO:0000256" key="1">
    <source>
        <dbReference type="SAM" id="SignalP"/>
    </source>
</evidence>
<accession>A0AA49JWE2</accession>
<organism evidence="2">
    <name type="scientific">Pseudogemmatithrix spongiicola</name>
    <dbReference type="NCBI Taxonomy" id="3062599"/>
    <lineage>
        <taxon>Bacteria</taxon>
        <taxon>Pseudomonadati</taxon>
        <taxon>Gemmatimonadota</taxon>
        <taxon>Gemmatimonadia</taxon>
        <taxon>Gemmatimonadales</taxon>
        <taxon>Gemmatimonadaceae</taxon>
        <taxon>Pseudogemmatithrix</taxon>
    </lineage>
</organism>
<gene>
    <name evidence="2" type="ORF">Strain138_002444</name>
    <name evidence="3" type="ORF">Strain318_002443</name>
</gene>
<keyword evidence="4" id="KW-1185">Reference proteome</keyword>
<accession>A0AA49Q9B7</accession>
<sequence length="146" mass="14844">MRLPAALALTGILVLSAACASAPASTTPQPAAAPATPAAMAAPAPAAVNPVGRWTVALTAQGQAFDFVMDLRHVSGDDYTGSINSQAFPPMPINSAKRSGNAMVIKITAPTGDEATINIVFEGDVLSGEWSMPGDGSRVSGRRIVQ</sequence>
<protein>
    <recommendedName>
        <fullName evidence="5">Lipoprotein</fullName>
    </recommendedName>
</protein>
<proteinExistence type="predicted"/>
<evidence type="ECO:0000313" key="4">
    <source>
        <dbReference type="Proteomes" id="UP001229955"/>
    </source>
</evidence>
<feature type="chain" id="PRO_5041349421" description="Lipoprotein" evidence="1">
    <location>
        <begin position="21"/>
        <end position="146"/>
    </location>
</feature>
<evidence type="ECO:0000313" key="3">
    <source>
        <dbReference type="EMBL" id="WKW16035.1"/>
    </source>
</evidence>
<dbReference type="KEGG" id="pspc:Strain318_002443"/>
<evidence type="ECO:0000313" key="2">
    <source>
        <dbReference type="EMBL" id="WKW13129.1"/>
    </source>
</evidence>
<dbReference type="Proteomes" id="UP001229955">
    <property type="component" value="Chromosome"/>
</dbReference>
<name>A0AA49JWE2_9BACT</name>
<evidence type="ECO:0008006" key="5">
    <source>
        <dbReference type="Google" id="ProtNLM"/>
    </source>
</evidence>